<evidence type="ECO:0000256" key="1">
    <source>
        <dbReference type="ARBA" id="ARBA00006432"/>
    </source>
</evidence>
<proteinExistence type="inferred from homology"/>
<dbReference type="GO" id="GO:0006631">
    <property type="term" value="P:fatty acid metabolic process"/>
    <property type="evidence" value="ECO:0007669"/>
    <property type="project" value="TreeGrafter"/>
</dbReference>
<organism evidence="5 6">
    <name type="scientific">Streptomyces violaceusniger</name>
    <dbReference type="NCBI Taxonomy" id="68280"/>
    <lineage>
        <taxon>Bacteria</taxon>
        <taxon>Bacillati</taxon>
        <taxon>Actinomycetota</taxon>
        <taxon>Actinomycetes</taxon>
        <taxon>Kitasatosporales</taxon>
        <taxon>Streptomycetaceae</taxon>
        <taxon>Streptomyces</taxon>
        <taxon>Streptomyces violaceusniger group</taxon>
    </lineage>
</organism>
<protein>
    <recommendedName>
        <fullName evidence="4">AMP-dependent synthetase/ligase domain-containing protein</fullName>
    </recommendedName>
</protein>
<evidence type="ECO:0000313" key="6">
    <source>
        <dbReference type="Proteomes" id="UP000301309"/>
    </source>
</evidence>
<evidence type="ECO:0000256" key="2">
    <source>
        <dbReference type="ARBA" id="ARBA00022598"/>
    </source>
</evidence>
<feature type="domain" description="AMP-dependent synthetase/ligase" evidence="4">
    <location>
        <begin position="20"/>
        <end position="207"/>
    </location>
</feature>
<dbReference type="EMBL" id="BJHW01000001">
    <property type="protein sequence ID" value="GDY49978.1"/>
    <property type="molecule type" value="Genomic_DNA"/>
</dbReference>
<dbReference type="PANTHER" id="PTHR43201:SF5">
    <property type="entry name" value="MEDIUM-CHAIN ACYL-COA LIGASE ACSF2, MITOCHONDRIAL"/>
    <property type="match status" value="1"/>
</dbReference>
<keyword evidence="6" id="KW-1185">Reference proteome</keyword>
<evidence type="ECO:0000259" key="4">
    <source>
        <dbReference type="Pfam" id="PF00501"/>
    </source>
</evidence>
<comment type="caution">
    <text evidence="5">The sequence shown here is derived from an EMBL/GenBank/DDBJ whole genome shotgun (WGS) entry which is preliminary data.</text>
</comment>
<sequence>MYDAGVVRDEVERLSAEGVRVPPSDTRPDDLAVLVYTSGSTAVPKAVMCPHAQIVFATRAIQEVLGYRPDDVVFCRFPISWDYGLYKVLLACAGRSEIVLAGEESDLTLLRRMRETGTTIVPIVPSFASIIVTMAGRDREPPPPVRLFTNTGAALPPATIEALRAAFPGARVVRQFGQTECKRISIMPPEEDRERPDSVGLPCRGRRWRSSARTASPSRPGRPARSLRAGRMSCPATGTTRS</sequence>
<name>A0A4D4KUA5_STRVO</name>
<reference evidence="5 6" key="1">
    <citation type="journal article" date="2020" name="Int. J. Syst. Evol. Microbiol.">
        <title>Reclassification of Streptomyces castelarensis and Streptomyces sporoclivatus as later heterotypic synonyms of Streptomyces antimycoticus.</title>
        <authorList>
            <person name="Komaki H."/>
            <person name="Tamura T."/>
        </authorList>
    </citation>
    <scope>NUCLEOTIDE SEQUENCE [LARGE SCALE GENOMIC DNA]</scope>
    <source>
        <strain evidence="5 6">NBRC 13459</strain>
    </source>
</reference>
<feature type="compositionally biased region" description="Low complexity" evidence="3">
    <location>
        <begin position="211"/>
        <end position="231"/>
    </location>
</feature>
<dbReference type="SUPFAM" id="SSF56801">
    <property type="entry name" value="Acetyl-CoA synthetase-like"/>
    <property type="match status" value="1"/>
</dbReference>
<dbReference type="AlphaFoldDB" id="A0A4D4KUA5"/>
<dbReference type="Proteomes" id="UP000301309">
    <property type="component" value="Unassembled WGS sequence"/>
</dbReference>
<accession>A0A4D4KUA5</accession>
<dbReference type="Gene3D" id="3.40.50.12780">
    <property type="entry name" value="N-terminal domain of ligase-like"/>
    <property type="match status" value="1"/>
</dbReference>
<dbReference type="PANTHER" id="PTHR43201">
    <property type="entry name" value="ACYL-COA SYNTHETASE"/>
    <property type="match status" value="1"/>
</dbReference>
<comment type="similarity">
    <text evidence="1">Belongs to the ATP-dependent AMP-binding enzyme family.</text>
</comment>
<evidence type="ECO:0000313" key="5">
    <source>
        <dbReference type="EMBL" id="GDY49978.1"/>
    </source>
</evidence>
<keyword evidence="2" id="KW-0436">Ligase</keyword>
<dbReference type="Pfam" id="PF00501">
    <property type="entry name" value="AMP-binding"/>
    <property type="match status" value="1"/>
</dbReference>
<gene>
    <name evidence="5" type="ORF">SVIO_006010</name>
</gene>
<dbReference type="GO" id="GO:0031956">
    <property type="term" value="F:medium-chain fatty acid-CoA ligase activity"/>
    <property type="evidence" value="ECO:0007669"/>
    <property type="project" value="TreeGrafter"/>
</dbReference>
<dbReference type="InterPro" id="IPR000873">
    <property type="entry name" value="AMP-dep_synth/lig_dom"/>
</dbReference>
<evidence type="ECO:0000256" key="3">
    <source>
        <dbReference type="SAM" id="MobiDB-lite"/>
    </source>
</evidence>
<feature type="region of interest" description="Disordered" evidence="3">
    <location>
        <begin position="188"/>
        <end position="242"/>
    </location>
</feature>
<dbReference type="InterPro" id="IPR042099">
    <property type="entry name" value="ANL_N_sf"/>
</dbReference>